<dbReference type="Pfam" id="PF08031">
    <property type="entry name" value="BBE"/>
    <property type="match status" value="1"/>
</dbReference>
<dbReference type="InterPro" id="IPR016169">
    <property type="entry name" value="FAD-bd_PCMH_sub2"/>
</dbReference>
<evidence type="ECO:0000313" key="3">
    <source>
        <dbReference type="Proteomes" id="UP000294933"/>
    </source>
</evidence>
<sequence length="246" mass="26518">KHIFDWDNKRAGQYFYAFSGGIQGNLAVFSTYFPNATADDAAAAMKPLLDDVQAMNFTIVSQNTTVALANDLVFSADDQLGVDAILGSRLIPADAYRNDPVGIGNSYTKLFELGASEVLGHLVAGAENANINSAVNPKWRTAKAHVIAAVGWDDSAPLSLIEFIKESMTNIAVPILANMTGQTDSGAYSNEADVREPNFQTTFFGGGARYQKLLQVKRKYDPNDLFIVSAGVGSEDWDTAGLCRIH</sequence>
<evidence type="ECO:0000259" key="1">
    <source>
        <dbReference type="Pfam" id="PF08031"/>
    </source>
</evidence>
<organism evidence="2 3">
    <name type="scientific">Rickenella mellea</name>
    <dbReference type="NCBI Taxonomy" id="50990"/>
    <lineage>
        <taxon>Eukaryota</taxon>
        <taxon>Fungi</taxon>
        <taxon>Dikarya</taxon>
        <taxon>Basidiomycota</taxon>
        <taxon>Agaricomycotina</taxon>
        <taxon>Agaricomycetes</taxon>
        <taxon>Hymenochaetales</taxon>
        <taxon>Rickenellaceae</taxon>
        <taxon>Rickenella</taxon>
    </lineage>
</organism>
<accession>A0A4Y7Q9W6</accession>
<dbReference type="AlphaFoldDB" id="A0A4Y7Q9W6"/>
<dbReference type="GO" id="GO:0050660">
    <property type="term" value="F:flavin adenine dinucleotide binding"/>
    <property type="evidence" value="ECO:0007669"/>
    <property type="project" value="InterPro"/>
</dbReference>
<keyword evidence="3" id="KW-1185">Reference proteome</keyword>
<dbReference type="Gene3D" id="3.40.462.20">
    <property type="match status" value="1"/>
</dbReference>
<reference evidence="2 3" key="1">
    <citation type="submission" date="2018-06" db="EMBL/GenBank/DDBJ databases">
        <title>A transcriptomic atlas of mushroom development highlights an independent origin of complex multicellularity.</title>
        <authorList>
            <consortium name="DOE Joint Genome Institute"/>
            <person name="Krizsan K."/>
            <person name="Almasi E."/>
            <person name="Merenyi Z."/>
            <person name="Sahu N."/>
            <person name="Viragh M."/>
            <person name="Koszo T."/>
            <person name="Mondo S."/>
            <person name="Kiss B."/>
            <person name="Balint B."/>
            <person name="Kues U."/>
            <person name="Barry K."/>
            <person name="Hegedus J.C."/>
            <person name="Henrissat B."/>
            <person name="Johnson J."/>
            <person name="Lipzen A."/>
            <person name="Ohm R."/>
            <person name="Nagy I."/>
            <person name="Pangilinan J."/>
            <person name="Yan J."/>
            <person name="Xiong Y."/>
            <person name="Grigoriev I.V."/>
            <person name="Hibbett D.S."/>
            <person name="Nagy L.G."/>
        </authorList>
    </citation>
    <scope>NUCLEOTIDE SEQUENCE [LARGE SCALE GENOMIC DNA]</scope>
    <source>
        <strain evidence="2 3">SZMC22713</strain>
    </source>
</reference>
<feature type="domain" description="Berberine/berberine-like" evidence="1">
    <location>
        <begin position="187"/>
        <end position="232"/>
    </location>
</feature>
<dbReference type="VEuPathDB" id="FungiDB:BD410DRAFT_89294"/>
<protein>
    <recommendedName>
        <fullName evidence="1">Berberine/berberine-like domain-containing protein</fullName>
    </recommendedName>
</protein>
<dbReference type="STRING" id="50990.A0A4Y7Q9W6"/>
<proteinExistence type="predicted"/>
<dbReference type="GO" id="GO:0016491">
    <property type="term" value="F:oxidoreductase activity"/>
    <property type="evidence" value="ECO:0007669"/>
    <property type="project" value="InterPro"/>
</dbReference>
<evidence type="ECO:0000313" key="2">
    <source>
        <dbReference type="EMBL" id="TDL24447.1"/>
    </source>
</evidence>
<gene>
    <name evidence="2" type="ORF">BD410DRAFT_89294</name>
</gene>
<feature type="non-terminal residue" evidence="2">
    <location>
        <position position="1"/>
    </location>
</feature>
<dbReference type="OrthoDB" id="9983560at2759"/>
<dbReference type="EMBL" id="ML170166">
    <property type="protein sequence ID" value="TDL24447.1"/>
    <property type="molecule type" value="Genomic_DNA"/>
</dbReference>
<dbReference type="Proteomes" id="UP000294933">
    <property type="component" value="Unassembled WGS sequence"/>
</dbReference>
<name>A0A4Y7Q9W6_9AGAM</name>
<dbReference type="InterPro" id="IPR012951">
    <property type="entry name" value="BBE"/>
</dbReference>
<dbReference type="Gene3D" id="3.30.465.10">
    <property type="match status" value="1"/>
</dbReference>